<organism evidence="12 13">
    <name type="scientific">Hyphomicrobium album</name>
    <dbReference type="NCBI Taxonomy" id="2665159"/>
    <lineage>
        <taxon>Bacteria</taxon>
        <taxon>Pseudomonadati</taxon>
        <taxon>Pseudomonadota</taxon>
        <taxon>Alphaproteobacteria</taxon>
        <taxon>Hyphomicrobiales</taxon>
        <taxon>Hyphomicrobiaceae</taxon>
        <taxon>Hyphomicrobium</taxon>
    </lineage>
</organism>
<feature type="compositionally biased region" description="Low complexity" evidence="10">
    <location>
        <begin position="138"/>
        <end position="150"/>
    </location>
</feature>
<dbReference type="GO" id="GO:0055085">
    <property type="term" value="P:transmembrane transport"/>
    <property type="evidence" value="ECO:0007669"/>
    <property type="project" value="InterPro"/>
</dbReference>
<keyword evidence="4" id="KW-1003">Cell membrane</keyword>
<keyword evidence="8" id="KW-1133">Transmembrane helix</keyword>
<dbReference type="GO" id="GO:0015031">
    <property type="term" value="P:protein transport"/>
    <property type="evidence" value="ECO:0007669"/>
    <property type="project" value="UniProtKB-KW"/>
</dbReference>
<keyword evidence="5" id="KW-0997">Cell inner membrane</keyword>
<evidence type="ECO:0000256" key="8">
    <source>
        <dbReference type="ARBA" id="ARBA00022989"/>
    </source>
</evidence>
<evidence type="ECO:0000256" key="7">
    <source>
        <dbReference type="ARBA" id="ARBA00022927"/>
    </source>
</evidence>
<dbReference type="InterPro" id="IPR006260">
    <property type="entry name" value="TonB/TolA_C"/>
</dbReference>
<evidence type="ECO:0000256" key="4">
    <source>
        <dbReference type="ARBA" id="ARBA00022475"/>
    </source>
</evidence>
<feature type="domain" description="TonB C-terminal" evidence="11">
    <location>
        <begin position="180"/>
        <end position="272"/>
    </location>
</feature>
<dbReference type="Proteomes" id="UP000440694">
    <property type="component" value="Unassembled WGS sequence"/>
</dbReference>
<accession>A0A6I3KG10</accession>
<keyword evidence="13" id="KW-1185">Reference proteome</keyword>
<dbReference type="PANTHER" id="PTHR33446:SF2">
    <property type="entry name" value="PROTEIN TONB"/>
    <property type="match status" value="1"/>
</dbReference>
<feature type="region of interest" description="Disordered" evidence="10">
    <location>
        <begin position="84"/>
        <end position="177"/>
    </location>
</feature>
<name>A0A6I3KG10_9HYPH</name>
<evidence type="ECO:0000256" key="2">
    <source>
        <dbReference type="ARBA" id="ARBA00006555"/>
    </source>
</evidence>
<dbReference type="NCBIfam" id="TIGR01352">
    <property type="entry name" value="tonB_Cterm"/>
    <property type="match status" value="1"/>
</dbReference>
<dbReference type="InterPro" id="IPR051045">
    <property type="entry name" value="TonB-dependent_transducer"/>
</dbReference>
<evidence type="ECO:0000313" key="12">
    <source>
        <dbReference type="EMBL" id="MTD93209.1"/>
    </source>
</evidence>
<dbReference type="Pfam" id="PF03544">
    <property type="entry name" value="TonB_C"/>
    <property type="match status" value="1"/>
</dbReference>
<keyword evidence="7" id="KW-0653">Protein transport</keyword>
<dbReference type="PROSITE" id="PS52015">
    <property type="entry name" value="TONB_CTD"/>
    <property type="match status" value="1"/>
</dbReference>
<gene>
    <name evidence="12" type="ORF">GIW81_02540</name>
</gene>
<evidence type="ECO:0000256" key="5">
    <source>
        <dbReference type="ARBA" id="ARBA00022519"/>
    </source>
</evidence>
<evidence type="ECO:0000256" key="1">
    <source>
        <dbReference type="ARBA" id="ARBA00004383"/>
    </source>
</evidence>
<sequence length="272" mass="29494">MIAHLEFLEGSGTRMRRWLVAGFLMISIHAVAGALAMVNWPEDDATEEDAGAFMVEMAPIAVAPPAEKLNVAIGLRADEAAPSVAPMEEVKEKTDIEMPKVEEAPLAPDPEVVVEKQVPIEEVDVKEAEEDPRPEQQATPQTSAAPSETTAPPPVEAPPAEKPAAPKQGISSKPSETTLTWHKSLVLHLNKHKKYPHEARKSGEEGVAHVSFKLDRSGKVIDTHLDKSSGSDLLDKEAIEVLTRASPFPQPPSDIADITISLSLPIQFRIKR</sequence>
<evidence type="ECO:0000259" key="11">
    <source>
        <dbReference type="PROSITE" id="PS52015"/>
    </source>
</evidence>
<comment type="similarity">
    <text evidence="2">Belongs to the TonB family.</text>
</comment>
<keyword evidence="6" id="KW-0812">Transmembrane</keyword>
<dbReference type="SUPFAM" id="SSF74653">
    <property type="entry name" value="TolA/TonB C-terminal domain"/>
    <property type="match status" value="1"/>
</dbReference>
<keyword evidence="9" id="KW-0472">Membrane</keyword>
<dbReference type="EMBL" id="WMBQ01000001">
    <property type="protein sequence ID" value="MTD93209.1"/>
    <property type="molecule type" value="Genomic_DNA"/>
</dbReference>
<comment type="caution">
    <text evidence="12">The sequence shown here is derived from an EMBL/GenBank/DDBJ whole genome shotgun (WGS) entry which is preliminary data.</text>
</comment>
<dbReference type="Gene3D" id="3.30.1150.10">
    <property type="match status" value="1"/>
</dbReference>
<evidence type="ECO:0000256" key="9">
    <source>
        <dbReference type="ARBA" id="ARBA00023136"/>
    </source>
</evidence>
<evidence type="ECO:0000313" key="13">
    <source>
        <dbReference type="Proteomes" id="UP000440694"/>
    </source>
</evidence>
<comment type="subcellular location">
    <subcellularLocation>
        <location evidence="1">Cell inner membrane</location>
        <topology evidence="1">Single-pass membrane protein</topology>
        <orientation evidence="1">Periplasmic side</orientation>
    </subcellularLocation>
</comment>
<dbReference type="PANTHER" id="PTHR33446">
    <property type="entry name" value="PROTEIN TONB-RELATED"/>
    <property type="match status" value="1"/>
</dbReference>
<dbReference type="RefSeq" id="WP_154737768.1">
    <property type="nucleotide sequence ID" value="NZ_WMBQ01000001.1"/>
</dbReference>
<dbReference type="InterPro" id="IPR037682">
    <property type="entry name" value="TonB_C"/>
</dbReference>
<evidence type="ECO:0000256" key="10">
    <source>
        <dbReference type="SAM" id="MobiDB-lite"/>
    </source>
</evidence>
<dbReference type="GO" id="GO:0098797">
    <property type="term" value="C:plasma membrane protein complex"/>
    <property type="evidence" value="ECO:0007669"/>
    <property type="project" value="TreeGrafter"/>
</dbReference>
<feature type="compositionally biased region" description="Basic and acidic residues" evidence="10">
    <location>
        <begin position="88"/>
        <end position="103"/>
    </location>
</feature>
<evidence type="ECO:0000256" key="6">
    <source>
        <dbReference type="ARBA" id="ARBA00022692"/>
    </source>
</evidence>
<dbReference type="AlphaFoldDB" id="A0A6I3KG10"/>
<reference evidence="12 13" key="1">
    <citation type="submission" date="2019-11" db="EMBL/GenBank/DDBJ databases">
        <title>Identification of a novel strain.</title>
        <authorList>
            <person name="Xu Q."/>
            <person name="Wang G."/>
        </authorList>
    </citation>
    <scope>NUCLEOTIDE SEQUENCE [LARGE SCALE GENOMIC DNA]</scope>
    <source>
        <strain evidence="13">xq</strain>
    </source>
</reference>
<protein>
    <submittedName>
        <fullName evidence="12">TonB family protein</fullName>
    </submittedName>
</protein>
<evidence type="ECO:0000256" key="3">
    <source>
        <dbReference type="ARBA" id="ARBA00022448"/>
    </source>
</evidence>
<proteinExistence type="inferred from homology"/>
<feature type="compositionally biased region" description="Basic and acidic residues" evidence="10">
    <location>
        <begin position="123"/>
        <end position="134"/>
    </location>
</feature>
<keyword evidence="3" id="KW-0813">Transport</keyword>
<feature type="compositionally biased region" description="Pro residues" evidence="10">
    <location>
        <begin position="151"/>
        <end position="161"/>
    </location>
</feature>
<dbReference type="GO" id="GO:0031992">
    <property type="term" value="F:energy transducer activity"/>
    <property type="evidence" value="ECO:0007669"/>
    <property type="project" value="TreeGrafter"/>
</dbReference>